<dbReference type="GeneID" id="27685485"/>
<dbReference type="EMBL" id="KQ257452">
    <property type="protein sequence ID" value="KND02767.1"/>
    <property type="molecule type" value="Genomic_DNA"/>
</dbReference>
<keyword evidence="3" id="KW-1185">Reference proteome</keyword>
<name>A0A0L0HNU5_SPIPD</name>
<dbReference type="VEuPathDB" id="FungiDB:SPPG_01849"/>
<dbReference type="OrthoDB" id="2127171at2759"/>
<evidence type="ECO:0000313" key="2">
    <source>
        <dbReference type="EMBL" id="KND02767.1"/>
    </source>
</evidence>
<dbReference type="InParanoid" id="A0A0L0HNU5"/>
<organism evidence="2 3">
    <name type="scientific">Spizellomyces punctatus (strain DAOM BR117)</name>
    <dbReference type="NCBI Taxonomy" id="645134"/>
    <lineage>
        <taxon>Eukaryota</taxon>
        <taxon>Fungi</taxon>
        <taxon>Fungi incertae sedis</taxon>
        <taxon>Chytridiomycota</taxon>
        <taxon>Chytridiomycota incertae sedis</taxon>
        <taxon>Chytridiomycetes</taxon>
        <taxon>Spizellomycetales</taxon>
        <taxon>Spizellomycetaceae</taxon>
        <taxon>Spizellomyces</taxon>
    </lineage>
</organism>
<reference evidence="2 3" key="1">
    <citation type="submission" date="2009-08" db="EMBL/GenBank/DDBJ databases">
        <title>The Genome Sequence of Spizellomyces punctatus strain DAOM BR117.</title>
        <authorList>
            <consortium name="The Broad Institute Genome Sequencing Platform"/>
            <person name="Russ C."/>
            <person name="Cuomo C."/>
            <person name="Shea T."/>
            <person name="Young S.K."/>
            <person name="Zeng Q."/>
            <person name="Koehrsen M."/>
            <person name="Haas B."/>
            <person name="Borodovsky M."/>
            <person name="Guigo R."/>
            <person name="Alvarado L."/>
            <person name="Berlin A."/>
            <person name="Bochicchio J."/>
            <person name="Borenstein D."/>
            <person name="Chapman S."/>
            <person name="Chen Z."/>
            <person name="Engels R."/>
            <person name="Freedman E."/>
            <person name="Gellesch M."/>
            <person name="Goldberg J."/>
            <person name="Griggs A."/>
            <person name="Gujja S."/>
            <person name="Heiman D."/>
            <person name="Hepburn T."/>
            <person name="Howarth C."/>
            <person name="Jen D."/>
            <person name="Larson L."/>
            <person name="Lewis B."/>
            <person name="Mehta T."/>
            <person name="Park D."/>
            <person name="Pearson M."/>
            <person name="Roberts A."/>
            <person name="Saif S."/>
            <person name="Shenoy N."/>
            <person name="Sisk P."/>
            <person name="Stolte C."/>
            <person name="Sykes S."/>
            <person name="Thomson T."/>
            <person name="Walk T."/>
            <person name="White J."/>
            <person name="Yandava C."/>
            <person name="Burger G."/>
            <person name="Gray M.W."/>
            <person name="Holland P.W.H."/>
            <person name="King N."/>
            <person name="Lang F.B.F."/>
            <person name="Roger A.J."/>
            <person name="Ruiz-Trillo I."/>
            <person name="Lander E."/>
            <person name="Nusbaum C."/>
        </authorList>
    </citation>
    <scope>NUCLEOTIDE SEQUENCE [LARGE SCALE GENOMIC DNA]</scope>
    <source>
        <strain evidence="2 3">DAOM BR117</strain>
    </source>
</reference>
<sequence length="216" mass="23826">MSNTHKLDLLIAECQEGTARLSLDRTDASNTARAPTMHHSALNRGSERDRRNFLPSLDSGIRGQPAPLPKLAGLIWMLVRLAAGASGKSATRNLRDEKEASRKSRADAIGIKAIKHLLISTRATLPQLVIALIYLSRLRRSRSRSAWRRPLPFLFVTCLQLASDAAHRHASSSTSTNLPLDLSVSDKEFGGACKRVKEVAMFWRKRVILKEGGTLP</sequence>
<gene>
    <name evidence="2" type="ORF">SPPG_01849</name>
</gene>
<dbReference type="RefSeq" id="XP_016610806.1">
    <property type="nucleotide sequence ID" value="XM_016750161.1"/>
</dbReference>
<proteinExistence type="predicted"/>
<evidence type="ECO:0000256" key="1">
    <source>
        <dbReference type="SAM" id="MobiDB-lite"/>
    </source>
</evidence>
<protein>
    <submittedName>
        <fullName evidence="2">Uncharacterized protein</fullName>
    </submittedName>
</protein>
<dbReference type="Proteomes" id="UP000053201">
    <property type="component" value="Unassembled WGS sequence"/>
</dbReference>
<feature type="region of interest" description="Disordered" evidence="1">
    <location>
        <begin position="26"/>
        <end position="48"/>
    </location>
</feature>
<dbReference type="AlphaFoldDB" id="A0A0L0HNU5"/>
<evidence type="ECO:0000313" key="3">
    <source>
        <dbReference type="Proteomes" id="UP000053201"/>
    </source>
</evidence>
<accession>A0A0L0HNU5</accession>